<dbReference type="EMBL" id="FQWY01000025">
    <property type="protein sequence ID" value="SHH03697.1"/>
    <property type="molecule type" value="Genomic_DNA"/>
</dbReference>
<dbReference type="AlphaFoldDB" id="A0A1M5PPI2"/>
<evidence type="ECO:0000256" key="1">
    <source>
        <dbReference type="SAM" id="Coils"/>
    </source>
</evidence>
<dbReference type="STRING" id="1123382.SAMN02745221_01528"/>
<evidence type="ECO:0000313" key="2">
    <source>
        <dbReference type="EMBL" id="SHH03697.1"/>
    </source>
</evidence>
<proteinExistence type="predicted"/>
<sequence>MYRESRGERENRRRENFVPRDFRSKRHFMEIRNEVLDFFGVEKGREWLFWAQLDTLIEKSCLFTGEIRPKWLEEGLREFFPEREWQGVPQEIMDYAREEKMHFLIYKDNGVEKIQSEAFLFRLLVDTAYKLVFVHKPIREYKELQDNVLQFIEAKVPADLLNREEVVLRVQKFNRLYLPNLSADENALAAVFSPGVPVWEKIFEEAAEEYSKRRGLAAAEGQQKARVRDIKETGESKQEAVFMTVEEDTAGKIGHDAAGVKGPEEEIGKEEAEKDISRETDILLEKYETTISLLQEEIEEYKNECLDLKREIESLYAYAGQRYETAVKDIIFILNKPEYGHVLSQLFLFAYTGKEFSLEDIRLLLRNFFVALEKVGIKSSDTDRIGAKEVFKAEGIGIDFVVDRDVKEARQITGEIVMPGWKYKGKNIILPVVRVEE</sequence>
<dbReference type="RefSeq" id="WP_073092357.1">
    <property type="nucleotide sequence ID" value="NZ_FQWY01000025.1"/>
</dbReference>
<evidence type="ECO:0000313" key="3">
    <source>
        <dbReference type="Proteomes" id="UP000242329"/>
    </source>
</evidence>
<gene>
    <name evidence="2" type="ORF">SAMN02745221_01528</name>
</gene>
<dbReference type="OrthoDB" id="2083837at2"/>
<accession>A0A1M5PPI2</accession>
<keyword evidence="3" id="KW-1185">Reference proteome</keyword>
<dbReference type="Proteomes" id="UP000242329">
    <property type="component" value="Unassembled WGS sequence"/>
</dbReference>
<organism evidence="2 3">
    <name type="scientific">Thermosyntropha lipolytica DSM 11003</name>
    <dbReference type="NCBI Taxonomy" id="1123382"/>
    <lineage>
        <taxon>Bacteria</taxon>
        <taxon>Bacillati</taxon>
        <taxon>Bacillota</taxon>
        <taxon>Clostridia</taxon>
        <taxon>Eubacteriales</taxon>
        <taxon>Syntrophomonadaceae</taxon>
        <taxon>Thermosyntropha</taxon>
    </lineage>
</organism>
<keyword evidence="1" id="KW-0175">Coiled coil</keyword>
<name>A0A1M5PPI2_9FIRM</name>
<reference evidence="3" key="1">
    <citation type="submission" date="2016-11" db="EMBL/GenBank/DDBJ databases">
        <authorList>
            <person name="Varghese N."/>
            <person name="Submissions S."/>
        </authorList>
    </citation>
    <scope>NUCLEOTIDE SEQUENCE [LARGE SCALE GENOMIC DNA]</scope>
    <source>
        <strain evidence="3">DSM 11003</strain>
    </source>
</reference>
<feature type="coiled-coil region" evidence="1">
    <location>
        <begin position="284"/>
        <end position="318"/>
    </location>
</feature>
<protein>
    <submittedName>
        <fullName evidence="2">Uncharacterized protein</fullName>
    </submittedName>
</protein>